<accession>A0A3E2UC60</accession>
<feature type="region of interest" description="Disordered" evidence="1">
    <location>
        <begin position="188"/>
        <end position="212"/>
    </location>
</feature>
<dbReference type="AlphaFoldDB" id="A0A3E2UC60"/>
<evidence type="ECO:0000313" key="3">
    <source>
        <dbReference type="EMBL" id="RGB93211.1"/>
    </source>
</evidence>
<proteinExistence type="predicted"/>
<gene>
    <name evidence="3" type="ORF">DWZ46_02385</name>
</gene>
<feature type="chain" id="PRO_5017604506" evidence="2">
    <location>
        <begin position="25"/>
        <end position="437"/>
    </location>
</feature>
<comment type="caution">
    <text evidence="3">The sequence shown here is derived from an EMBL/GenBank/DDBJ whole genome shotgun (WGS) entry which is preliminary data.</text>
</comment>
<dbReference type="Proteomes" id="UP000260991">
    <property type="component" value="Unassembled WGS sequence"/>
</dbReference>
<organism evidence="3 4">
    <name type="scientific">Faecalibacterium prausnitzii</name>
    <dbReference type="NCBI Taxonomy" id="853"/>
    <lineage>
        <taxon>Bacteria</taxon>
        <taxon>Bacillati</taxon>
        <taxon>Bacillota</taxon>
        <taxon>Clostridia</taxon>
        <taxon>Eubacteriales</taxon>
        <taxon>Oscillospiraceae</taxon>
        <taxon>Faecalibacterium</taxon>
    </lineage>
</organism>
<evidence type="ECO:0000313" key="4">
    <source>
        <dbReference type="Proteomes" id="UP000260991"/>
    </source>
</evidence>
<evidence type="ECO:0000256" key="2">
    <source>
        <dbReference type="SAM" id="SignalP"/>
    </source>
</evidence>
<feature type="signal peptide" evidence="2">
    <location>
        <begin position="1"/>
        <end position="24"/>
    </location>
</feature>
<sequence>MKKKSISFLLCIFMLLLFLPTVFAVEPLSSEEVVAQKRAWYPFIKTCEEKLNEKAKSESLQDIKIDRIIVESVKYLTTENEVNAAINEKKFVPNITIYIHFSAIHIVKVSKYIYTYMPQNDYENLYNETSSNLTVSNYNTNNSILSGDFDPSFCTFLGDEYVYNSALSGRYYIALDIADYKNHISTTVDPTVSEPSTSEVKSSSTASGFLSKETSDSSASLSLSTEYTKGQEIIISGKTDFNYFYTYRDGLKYKCFSLTKNGERVYASVREDLYDYYKNAFQNHSLTLKGTYEFTAEDGSPVVSVSTLVEGTKETNLRSYLWTVNKGSVKNPNFKAYADLKGDGLVLSAAKDGQSITIDSNPWGAAKGSQAYKLDNDFALLMIKELNSELGLPDWLYTEMMGTRALDGRQKEVFDYVTVIWSYHPDSGINILYRKNN</sequence>
<dbReference type="EMBL" id="QVER01000002">
    <property type="protein sequence ID" value="RGB93211.1"/>
    <property type="molecule type" value="Genomic_DNA"/>
</dbReference>
<name>A0A3E2UC60_9FIRM</name>
<feature type="compositionally biased region" description="Low complexity" evidence="1">
    <location>
        <begin position="191"/>
        <end position="212"/>
    </location>
</feature>
<evidence type="ECO:0000256" key="1">
    <source>
        <dbReference type="SAM" id="MobiDB-lite"/>
    </source>
</evidence>
<dbReference type="RefSeq" id="WP_158402327.1">
    <property type="nucleotide sequence ID" value="NZ_CP065376.1"/>
</dbReference>
<keyword evidence="2" id="KW-0732">Signal</keyword>
<reference evidence="3 4" key="1">
    <citation type="submission" date="2018-08" db="EMBL/GenBank/DDBJ databases">
        <title>A genome reference for cultivated species of the human gut microbiota.</title>
        <authorList>
            <person name="Zou Y."/>
            <person name="Xue W."/>
            <person name="Luo G."/>
        </authorList>
    </citation>
    <scope>NUCLEOTIDE SEQUENCE [LARGE SCALE GENOMIC DNA]</scope>
    <source>
        <strain evidence="3 4">AF32-8AC</strain>
    </source>
</reference>
<protein>
    <submittedName>
        <fullName evidence="3">Uncharacterized protein</fullName>
    </submittedName>
</protein>